<protein>
    <recommendedName>
        <fullName evidence="1">Reverse transcriptase domain-containing protein</fullName>
    </recommendedName>
</protein>
<evidence type="ECO:0000313" key="2">
    <source>
        <dbReference type="EMBL" id="CAF4635468.1"/>
    </source>
</evidence>
<sequence>MNSVLGTLRWDISLVYLDDIIIYSKSFDKHVQHLDLVLGALQRAHVKLNPNKCILARKQLDYLGFRITQDGIKP</sequence>
<dbReference type="PROSITE" id="PS50878">
    <property type="entry name" value="RT_POL"/>
    <property type="match status" value="1"/>
</dbReference>
<dbReference type="Proteomes" id="UP000676336">
    <property type="component" value="Unassembled WGS sequence"/>
</dbReference>
<dbReference type="InterPro" id="IPR051320">
    <property type="entry name" value="Viral_Replic_Matur_Polypro"/>
</dbReference>
<dbReference type="PANTHER" id="PTHR33064:SF37">
    <property type="entry name" value="RIBONUCLEASE H"/>
    <property type="match status" value="1"/>
</dbReference>
<evidence type="ECO:0000259" key="1">
    <source>
        <dbReference type="PROSITE" id="PS50878"/>
    </source>
</evidence>
<name>A0A8S2ZFD9_9BILA</name>
<gene>
    <name evidence="2" type="ORF">SMN809_LOCUS40463</name>
</gene>
<organism evidence="2 3">
    <name type="scientific">Rotaria magnacalcarata</name>
    <dbReference type="NCBI Taxonomy" id="392030"/>
    <lineage>
        <taxon>Eukaryota</taxon>
        <taxon>Metazoa</taxon>
        <taxon>Spiralia</taxon>
        <taxon>Gnathifera</taxon>
        <taxon>Rotifera</taxon>
        <taxon>Eurotatoria</taxon>
        <taxon>Bdelloidea</taxon>
        <taxon>Philodinida</taxon>
        <taxon>Philodinidae</taxon>
        <taxon>Rotaria</taxon>
    </lineage>
</organism>
<dbReference type="InterPro" id="IPR000477">
    <property type="entry name" value="RT_dom"/>
</dbReference>
<dbReference type="AlphaFoldDB" id="A0A8S2ZFD9"/>
<dbReference type="Pfam" id="PF00078">
    <property type="entry name" value="RVT_1"/>
    <property type="match status" value="1"/>
</dbReference>
<dbReference type="PANTHER" id="PTHR33064">
    <property type="entry name" value="POL PROTEIN"/>
    <property type="match status" value="1"/>
</dbReference>
<comment type="caution">
    <text evidence="2">The sequence shown here is derived from an EMBL/GenBank/DDBJ whole genome shotgun (WGS) entry which is preliminary data.</text>
</comment>
<evidence type="ECO:0000313" key="3">
    <source>
        <dbReference type="Proteomes" id="UP000676336"/>
    </source>
</evidence>
<accession>A0A8S2ZFD9</accession>
<dbReference type="SUPFAM" id="SSF56672">
    <property type="entry name" value="DNA/RNA polymerases"/>
    <property type="match status" value="1"/>
</dbReference>
<feature type="domain" description="Reverse transcriptase" evidence="1">
    <location>
        <begin position="1"/>
        <end position="67"/>
    </location>
</feature>
<dbReference type="InterPro" id="IPR043502">
    <property type="entry name" value="DNA/RNA_pol_sf"/>
</dbReference>
<dbReference type="Gene3D" id="3.30.70.270">
    <property type="match status" value="1"/>
</dbReference>
<feature type="non-terminal residue" evidence="2">
    <location>
        <position position="74"/>
    </location>
</feature>
<proteinExistence type="predicted"/>
<dbReference type="EMBL" id="CAJOBI010111569">
    <property type="protein sequence ID" value="CAF4635468.1"/>
    <property type="molecule type" value="Genomic_DNA"/>
</dbReference>
<reference evidence="2" key="1">
    <citation type="submission" date="2021-02" db="EMBL/GenBank/DDBJ databases">
        <authorList>
            <person name="Nowell W R."/>
        </authorList>
    </citation>
    <scope>NUCLEOTIDE SEQUENCE</scope>
</reference>
<dbReference type="InterPro" id="IPR043128">
    <property type="entry name" value="Rev_trsase/Diguanyl_cyclase"/>
</dbReference>